<comment type="caution">
    <text evidence="1">The sequence shown here is derived from an EMBL/GenBank/DDBJ whole genome shotgun (WGS) entry which is preliminary data.</text>
</comment>
<dbReference type="RefSeq" id="WP_398659299.1">
    <property type="nucleotide sequence ID" value="NZ_JBITDC010000012.1"/>
</dbReference>
<accession>A0ABW7Y9D0</accession>
<proteinExistence type="predicted"/>
<gene>
    <name evidence="1" type="ORF">ACIA8P_29640</name>
</gene>
<keyword evidence="2" id="KW-1185">Reference proteome</keyword>
<name>A0ABW7Y9D0_STRCE</name>
<organism evidence="1 2">
    <name type="scientific">Streptomyces cellulosae</name>
    <dbReference type="NCBI Taxonomy" id="1968"/>
    <lineage>
        <taxon>Bacteria</taxon>
        <taxon>Bacillati</taxon>
        <taxon>Actinomycetota</taxon>
        <taxon>Actinomycetes</taxon>
        <taxon>Kitasatosporales</taxon>
        <taxon>Streptomycetaceae</taxon>
        <taxon>Streptomyces</taxon>
    </lineage>
</organism>
<sequence length="61" mass="6838">MSLNRIFAGSLQALARTLEGWRRDLTLRGRAQLNAASQLFAYLDALDEDRERHVAAAGHRS</sequence>
<reference evidence="1 2" key="1">
    <citation type="submission" date="2024-10" db="EMBL/GenBank/DDBJ databases">
        <title>The Natural Products Discovery Center: Release of the First 8490 Sequenced Strains for Exploring Actinobacteria Biosynthetic Diversity.</title>
        <authorList>
            <person name="Kalkreuter E."/>
            <person name="Kautsar S.A."/>
            <person name="Yang D."/>
            <person name="Bader C.D."/>
            <person name="Teijaro C.N."/>
            <person name="Fluegel L."/>
            <person name="Davis C.M."/>
            <person name="Simpson J.R."/>
            <person name="Lauterbach L."/>
            <person name="Steele A.D."/>
            <person name="Gui C."/>
            <person name="Meng S."/>
            <person name="Li G."/>
            <person name="Viehrig K."/>
            <person name="Ye F."/>
            <person name="Su P."/>
            <person name="Kiefer A.F."/>
            <person name="Nichols A."/>
            <person name="Cepeda A.J."/>
            <person name="Yan W."/>
            <person name="Fan B."/>
            <person name="Jiang Y."/>
            <person name="Adhikari A."/>
            <person name="Zheng C.-J."/>
            <person name="Schuster L."/>
            <person name="Cowan T.M."/>
            <person name="Smanski M.J."/>
            <person name="Chevrette M.G."/>
            <person name="De Carvalho L.P.S."/>
            <person name="Shen B."/>
        </authorList>
    </citation>
    <scope>NUCLEOTIDE SEQUENCE [LARGE SCALE GENOMIC DNA]</scope>
    <source>
        <strain evidence="1 2">NPDC051599</strain>
    </source>
</reference>
<protein>
    <submittedName>
        <fullName evidence="1">Uncharacterized protein</fullName>
    </submittedName>
</protein>
<dbReference type="Proteomes" id="UP001612415">
    <property type="component" value="Unassembled WGS sequence"/>
</dbReference>
<evidence type="ECO:0000313" key="1">
    <source>
        <dbReference type="EMBL" id="MFI5678781.1"/>
    </source>
</evidence>
<dbReference type="EMBL" id="JBITDC010000012">
    <property type="protein sequence ID" value="MFI5678781.1"/>
    <property type="molecule type" value="Genomic_DNA"/>
</dbReference>
<evidence type="ECO:0000313" key="2">
    <source>
        <dbReference type="Proteomes" id="UP001612415"/>
    </source>
</evidence>